<dbReference type="SMART" id="SM00409">
    <property type="entry name" value="IG"/>
    <property type="match status" value="2"/>
</dbReference>
<evidence type="ECO:0000259" key="3">
    <source>
        <dbReference type="SMART" id="SM00409"/>
    </source>
</evidence>
<keyword evidence="1" id="KW-0812">Transmembrane</keyword>
<feature type="signal peptide" evidence="2">
    <location>
        <begin position="1"/>
        <end position="23"/>
    </location>
</feature>
<dbReference type="CDD" id="cd20329">
    <property type="entry name" value="FXYD11"/>
    <property type="match status" value="1"/>
</dbReference>
<dbReference type="Pfam" id="PF24518">
    <property type="entry name" value="Ig_CD22"/>
    <property type="match status" value="1"/>
</dbReference>
<gene>
    <name evidence="4" type="ORF">FQA47_008809</name>
</gene>
<dbReference type="PANTHER" id="PTHR46013:SF4">
    <property type="entry name" value="B-CELL RECEPTOR CD22-RELATED"/>
    <property type="match status" value="1"/>
</dbReference>
<dbReference type="InterPro" id="IPR056386">
    <property type="entry name" value="Ig_CD22"/>
</dbReference>
<feature type="transmembrane region" description="Helical" evidence="1">
    <location>
        <begin position="423"/>
        <end position="445"/>
    </location>
</feature>
<dbReference type="AlphaFoldDB" id="A0A834BMP1"/>
<organism evidence="4 5">
    <name type="scientific">Oryzias melastigma</name>
    <name type="common">Marine medaka</name>
    <dbReference type="NCBI Taxonomy" id="30732"/>
    <lineage>
        <taxon>Eukaryota</taxon>
        <taxon>Metazoa</taxon>
        <taxon>Chordata</taxon>
        <taxon>Craniata</taxon>
        <taxon>Vertebrata</taxon>
        <taxon>Euteleostomi</taxon>
        <taxon>Actinopterygii</taxon>
        <taxon>Neopterygii</taxon>
        <taxon>Teleostei</taxon>
        <taxon>Neoteleostei</taxon>
        <taxon>Acanthomorphata</taxon>
        <taxon>Ovalentaria</taxon>
        <taxon>Atherinomorphae</taxon>
        <taxon>Beloniformes</taxon>
        <taxon>Adrianichthyidae</taxon>
        <taxon>Oryziinae</taxon>
        <taxon>Oryzias</taxon>
    </lineage>
</organism>
<feature type="domain" description="Immunoglobulin" evidence="3">
    <location>
        <begin position="246"/>
        <end position="344"/>
    </location>
</feature>
<dbReference type="SUPFAM" id="SSF48726">
    <property type="entry name" value="Immunoglobulin"/>
    <property type="match status" value="1"/>
</dbReference>
<dbReference type="Gene3D" id="2.60.40.10">
    <property type="entry name" value="Immunoglobulins"/>
    <property type="match status" value="1"/>
</dbReference>
<name>A0A834BMP1_ORYME</name>
<dbReference type="EMBL" id="WKFB01000989">
    <property type="protein sequence ID" value="KAF6716203.1"/>
    <property type="molecule type" value="Genomic_DNA"/>
</dbReference>
<dbReference type="InterPro" id="IPR013783">
    <property type="entry name" value="Ig-like_fold"/>
</dbReference>
<reference evidence="4" key="1">
    <citation type="journal article" name="BMC Genomics">
        <title>Long-read sequencing and de novo genome assembly of marine medaka (Oryzias melastigma).</title>
        <authorList>
            <person name="Liang P."/>
            <person name="Saqib H.S.A."/>
            <person name="Ni X."/>
            <person name="Shen Y."/>
        </authorList>
    </citation>
    <scope>NUCLEOTIDE SEQUENCE</scope>
    <source>
        <strain evidence="4">Bigg-433</strain>
    </source>
</reference>
<dbReference type="Proteomes" id="UP000646548">
    <property type="component" value="Unassembled WGS sequence"/>
</dbReference>
<evidence type="ECO:0000256" key="2">
    <source>
        <dbReference type="SAM" id="SignalP"/>
    </source>
</evidence>
<dbReference type="PANTHER" id="PTHR46013">
    <property type="entry name" value="VASCULAR CELL ADHESION MOLECULE 1"/>
    <property type="match status" value="1"/>
</dbReference>
<evidence type="ECO:0000313" key="4">
    <source>
        <dbReference type="EMBL" id="KAF6716203.1"/>
    </source>
</evidence>
<proteinExistence type="predicted"/>
<keyword evidence="1" id="KW-1133">Transmembrane helix</keyword>
<protein>
    <submittedName>
        <fullName evidence="4">FXYD domain-containing ion transport regulator 11</fullName>
    </submittedName>
</protein>
<keyword evidence="1" id="KW-0472">Membrane</keyword>
<evidence type="ECO:0000313" key="5">
    <source>
        <dbReference type="Proteomes" id="UP000646548"/>
    </source>
</evidence>
<evidence type="ECO:0000256" key="1">
    <source>
        <dbReference type="SAM" id="Phobius"/>
    </source>
</evidence>
<dbReference type="InterPro" id="IPR036179">
    <property type="entry name" value="Ig-like_dom_sf"/>
</dbReference>
<keyword evidence="2" id="KW-0732">Signal</keyword>
<feature type="transmembrane region" description="Helical" evidence="1">
    <location>
        <begin position="350"/>
        <end position="373"/>
    </location>
</feature>
<feature type="transmembrane region" description="Helical" evidence="1">
    <location>
        <begin position="393"/>
        <end position="411"/>
    </location>
</feature>
<feature type="domain" description="Immunoglobulin" evidence="3">
    <location>
        <begin position="32"/>
        <end position="161"/>
    </location>
</feature>
<feature type="transmembrane region" description="Helical" evidence="1">
    <location>
        <begin position="173"/>
        <end position="195"/>
    </location>
</feature>
<feature type="chain" id="PRO_5032677004" evidence="2">
    <location>
        <begin position="24"/>
        <end position="527"/>
    </location>
</feature>
<comment type="caution">
    <text evidence="4">The sequence shown here is derived from an EMBL/GenBank/DDBJ whole genome shotgun (WGS) entry which is preliminary data.</text>
</comment>
<sequence>MGDIHGQHSYCLLIVFCVKGILAGDWSIRIPSGPICAVVGSSVVLPCSYDYPQTSKETKGGLSAQVTGSQQVPDYKVLNEMWCLDESRCITQRYVFHSAGIFPEPSYQNRTEYLGQSGTKNCSLRINDLKQTDTGTYVFYLITNHPTEKMPAQTGVKLLVTAPVSSHSTQSKALIIGVSVGILLAVLAAVALLIMRMCVTVSGPIPTAAQSHCQYMIQLTQNFTTVVSTVETTTKTPPVPGYQTIPANVTVAAGEPVEFRCGVSKAAPNLTFTLYGSHGNYSLKCPDGHIEDIPQALSGSCYIADGESLAVWTLKGTAFPDNGTRVVCQQENNPKAPSAVLHLYDNGSMYAALIGCCVGGFFGILLVFGLMFLILRNSNLPVQCLVDSVVVKMGHLTLVAFTAVLFSLFVETEANAFVYNYEALRIGGLVIVCLLIVGAFVLIFYNQCARLVSAAVRARTEERSRYRSPTCPSAREKYFSVFLCLTTSQDVRKSEDDKDLRFGADDTRRTGSNAQAMLTDEGRACNC</sequence>
<dbReference type="Gene3D" id="1.20.5.780">
    <property type="entry name" value="Single helix bin"/>
    <property type="match status" value="1"/>
</dbReference>
<accession>A0A834BMP1</accession>
<dbReference type="InterPro" id="IPR003599">
    <property type="entry name" value="Ig_sub"/>
</dbReference>